<evidence type="ECO:0000313" key="3">
    <source>
        <dbReference type="EMBL" id="KZV47838.1"/>
    </source>
</evidence>
<name>A0A2Z7CLM1_9LAMI</name>
<dbReference type="Gene3D" id="1.50.10.160">
    <property type="match status" value="1"/>
</dbReference>
<reference evidence="3 4" key="1">
    <citation type="journal article" date="2015" name="Proc. Natl. Acad. Sci. U.S.A.">
        <title>The resurrection genome of Boea hygrometrica: A blueprint for survival of dehydration.</title>
        <authorList>
            <person name="Xiao L."/>
            <person name="Yang G."/>
            <person name="Zhang L."/>
            <person name="Yang X."/>
            <person name="Zhao S."/>
            <person name="Ji Z."/>
            <person name="Zhou Q."/>
            <person name="Hu M."/>
            <person name="Wang Y."/>
            <person name="Chen M."/>
            <person name="Xu Y."/>
            <person name="Jin H."/>
            <person name="Xiao X."/>
            <person name="Hu G."/>
            <person name="Bao F."/>
            <person name="Hu Y."/>
            <person name="Wan P."/>
            <person name="Li L."/>
            <person name="Deng X."/>
            <person name="Kuang T."/>
            <person name="Xiang C."/>
            <person name="Zhu J.K."/>
            <person name="Oliver M.J."/>
            <person name="He Y."/>
        </authorList>
    </citation>
    <scope>NUCLEOTIDE SEQUENCE [LARGE SCALE GENOMIC DNA]</scope>
    <source>
        <strain evidence="4">cv. XS01</strain>
    </source>
</reference>
<dbReference type="GO" id="GO:0000287">
    <property type="term" value="F:magnesium ion binding"/>
    <property type="evidence" value="ECO:0007669"/>
    <property type="project" value="TreeGrafter"/>
</dbReference>
<dbReference type="Proteomes" id="UP000250235">
    <property type="component" value="Unassembled WGS sequence"/>
</dbReference>
<evidence type="ECO:0000256" key="2">
    <source>
        <dbReference type="SAM" id="MobiDB-lite"/>
    </source>
</evidence>
<accession>A0A2Z7CLM1</accession>
<dbReference type="GO" id="GO:0010333">
    <property type="term" value="F:terpene synthase activity"/>
    <property type="evidence" value="ECO:0007669"/>
    <property type="project" value="InterPro"/>
</dbReference>
<feature type="compositionally biased region" description="Basic residues" evidence="2">
    <location>
        <begin position="150"/>
        <end position="161"/>
    </location>
</feature>
<sequence length="292" mass="32955">MIPAENLNNQNQCRPMFESCLNWVIENQKEGGFWGESHDEGGQFLTIDALPATLVCMAGLKKWNRGRRNIIKGLAFVESKTAEAILVELYWSIRTSCHKQETLAVDTREWCPVSKAANKAGIEIQPRTRGSSSSQLAQEPDRDPNFQRHQLPRARAEHKIRRTEQVAQTRGDTQRSNRSHSQKRLRSQEAAEGLERELGFRYQIREVVNASQLHKSMSTINTSSLSDHLPPAPTADYLHSMKTSEPKAQQFLALWLMVKGYTDPSTYTPDPSSVERAHGSSAAHSPFFWGPS</sequence>
<dbReference type="OrthoDB" id="2343925at2759"/>
<protein>
    <submittedName>
        <fullName evidence="3">(E,E)-geranyllinalool synthase-like</fullName>
    </submittedName>
</protein>
<feature type="compositionally biased region" description="Polar residues" evidence="2">
    <location>
        <begin position="128"/>
        <end position="137"/>
    </location>
</feature>
<dbReference type="EMBL" id="KQ994575">
    <property type="protein sequence ID" value="KZV47838.1"/>
    <property type="molecule type" value="Genomic_DNA"/>
</dbReference>
<dbReference type="PANTHER" id="PTHR31739:SF25">
    <property type="entry name" value="(E,E)-GERANYLLINALOOL SYNTHASE"/>
    <property type="match status" value="1"/>
</dbReference>
<evidence type="ECO:0000256" key="1">
    <source>
        <dbReference type="ARBA" id="ARBA00022842"/>
    </source>
</evidence>
<dbReference type="InterPro" id="IPR050148">
    <property type="entry name" value="Terpene_synthase-like"/>
</dbReference>
<feature type="region of interest" description="Disordered" evidence="2">
    <location>
        <begin position="266"/>
        <end position="292"/>
    </location>
</feature>
<proteinExistence type="predicted"/>
<dbReference type="GO" id="GO:0016102">
    <property type="term" value="P:diterpenoid biosynthetic process"/>
    <property type="evidence" value="ECO:0007669"/>
    <property type="project" value="TreeGrafter"/>
</dbReference>
<gene>
    <name evidence="3" type="ORF">F511_38843</name>
</gene>
<dbReference type="PANTHER" id="PTHR31739">
    <property type="entry name" value="ENT-COPALYL DIPHOSPHATE SYNTHASE, CHLOROPLASTIC"/>
    <property type="match status" value="1"/>
</dbReference>
<feature type="compositionally biased region" description="Polar residues" evidence="2">
    <location>
        <begin position="165"/>
        <end position="176"/>
    </location>
</feature>
<dbReference type="AlphaFoldDB" id="A0A2Z7CLM1"/>
<evidence type="ECO:0000313" key="4">
    <source>
        <dbReference type="Proteomes" id="UP000250235"/>
    </source>
</evidence>
<keyword evidence="1" id="KW-0460">Magnesium</keyword>
<feature type="region of interest" description="Disordered" evidence="2">
    <location>
        <begin position="121"/>
        <end position="190"/>
    </location>
</feature>
<organism evidence="3 4">
    <name type="scientific">Dorcoceras hygrometricum</name>
    <dbReference type="NCBI Taxonomy" id="472368"/>
    <lineage>
        <taxon>Eukaryota</taxon>
        <taxon>Viridiplantae</taxon>
        <taxon>Streptophyta</taxon>
        <taxon>Embryophyta</taxon>
        <taxon>Tracheophyta</taxon>
        <taxon>Spermatophyta</taxon>
        <taxon>Magnoliopsida</taxon>
        <taxon>eudicotyledons</taxon>
        <taxon>Gunneridae</taxon>
        <taxon>Pentapetalae</taxon>
        <taxon>asterids</taxon>
        <taxon>lamiids</taxon>
        <taxon>Lamiales</taxon>
        <taxon>Gesneriaceae</taxon>
        <taxon>Didymocarpoideae</taxon>
        <taxon>Trichosporeae</taxon>
        <taxon>Loxocarpinae</taxon>
        <taxon>Dorcoceras</taxon>
    </lineage>
</organism>
<keyword evidence="4" id="KW-1185">Reference proteome</keyword>